<dbReference type="AlphaFoldDB" id="A0A4S2L8W4"/>
<organism evidence="1 2">
    <name type="scientific">Temnothorax longispinosus</name>
    <dbReference type="NCBI Taxonomy" id="300112"/>
    <lineage>
        <taxon>Eukaryota</taxon>
        <taxon>Metazoa</taxon>
        <taxon>Ecdysozoa</taxon>
        <taxon>Arthropoda</taxon>
        <taxon>Hexapoda</taxon>
        <taxon>Insecta</taxon>
        <taxon>Pterygota</taxon>
        <taxon>Neoptera</taxon>
        <taxon>Endopterygota</taxon>
        <taxon>Hymenoptera</taxon>
        <taxon>Apocrita</taxon>
        <taxon>Aculeata</taxon>
        <taxon>Formicoidea</taxon>
        <taxon>Formicidae</taxon>
        <taxon>Myrmicinae</taxon>
        <taxon>Temnothorax</taxon>
    </lineage>
</organism>
<evidence type="ECO:0000313" key="2">
    <source>
        <dbReference type="Proteomes" id="UP000310200"/>
    </source>
</evidence>
<gene>
    <name evidence="1" type="ORF">DBV15_12850</name>
</gene>
<evidence type="ECO:0000313" key="1">
    <source>
        <dbReference type="EMBL" id="TGZ56999.1"/>
    </source>
</evidence>
<accession>A0A4S2L8W4</accession>
<keyword evidence="2" id="KW-1185">Reference proteome</keyword>
<proteinExistence type="predicted"/>
<sequence>MAFKSIRSQLNRERIKSRPKLPQSITTLADELNHYTPISHIYKGSVTARDGKKAFLFSDDKLLTALELSTEIYCDGTFSALQRKWNHLGLRNSPSVILSMTMTIPLLPEQYFTEAYHILCNTCKENDPDYEKIKEFLTYVEKTWLSKASK</sequence>
<dbReference type="EMBL" id="QBLH01000241">
    <property type="protein sequence ID" value="TGZ56999.1"/>
    <property type="molecule type" value="Genomic_DNA"/>
</dbReference>
<dbReference type="Proteomes" id="UP000310200">
    <property type="component" value="Unassembled WGS sequence"/>
</dbReference>
<name>A0A4S2L8W4_9HYME</name>
<feature type="non-terminal residue" evidence="1">
    <location>
        <position position="150"/>
    </location>
</feature>
<reference evidence="1 2" key="1">
    <citation type="journal article" date="2019" name="Philos. Trans. R. Soc. Lond., B, Biol. Sci.">
        <title>Ant behaviour and brain gene expression of defending hosts depend on the ecological success of the intruding social parasite.</title>
        <authorList>
            <person name="Kaur R."/>
            <person name="Stoldt M."/>
            <person name="Jongepier E."/>
            <person name="Feldmeyer B."/>
            <person name="Menzel F."/>
            <person name="Bornberg-Bauer E."/>
            <person name="Foitzik S."/>
        </authorList>
    </citation>
    <scope>NUCLEOTIDE SEQUENCE [LARGE SCALE GENOMIC DNA]</scope>
    <source>
        <tissue evidence="1">Whole body</tissue>
    </source>
</reference>
<protein>
    <submittedName>
        <fullName evidence="1">Uncharacterized protein</fullName>
    </submittedName>
</protein>
<comment type="caution">
    <text evidence="1">The sequence shown here is derived from an EMBL/GenBank/DDBJ whole genome shotgun (WGS) entry which is preliminary data.</text>
</comment>